<comment type="similarity">
    <text evidence="2">Belongs to the glycosyl hydrolase 43 family.</text>
</comment>
<keyword evidence="3" id="KW-0378">Hydrolase</keyword>
<evidence type="ECO:0000256" key="2">
    <source>
        <dbReference type="ARBA" id="ARBA00009865"/>
    </source>
</evidence>
<dbReference type="RefSeq" id="WP_120674492.1">
    <property type="nucleotide sequence ID" value="NZ_RAZS01000002.1"/>
</dbReference>
<proteinExistence type="inferred from homology"/>
<dbReference type="SUPFAM" id="SSF75005">
    <property type="entry name" value="Arabinanase/levansucrase/invertase"/>
    <property type="match status" value="2"/>
</dbReference>
<evidence type="ECO:0000313" key="8">
    <source>
        <dbReference type="Proteomes" id="UP000271548"/>
    </source>
</evidence>
<gene>
    <name evidence="7" type="ORF">D7147_06160</name>
</gene>
<dbReference type="CDD" id="cd09004">
    <property type="entry name" value="GH43_bXyl-like"/>
    <property type="match status" value="1"/>
</dbReference>
<keyword evidence="8" id="KW-1185">Reference proteome</keyword>
<evidence type="ECO:0000259" key="6">
    <source>
        <dbReference type="Pfam" id="PF20578"/>
    </source>
</evidence>
<evidence type="ECO:0000256" key="5">
    <source>
        <dbReference type="SAM" id="MobiDB-lite"/>
    </source>
</evidence>
<feature type="domain" description="Atrophied bacterial Ig" evidence="6">
    <location>
        <begin position="361"/>
        <end position="436"/>
    </location>
</feature>
<dbReference type="InterPro" id="IPR013320">
    <property type="entry name" value="ConA-like_dom_sf"/>
</dbReference>
<dbReference type="PANTHER" id="PTHR43301">
    <property type="entry name" value="ARABINAN ENDO-1,5-ALPHA-L-ARABINOSIDASE"/>
    <property type="match status" value="1"/>
</dbReference>
<dbReference type="Proteomes" id="UP000271548">
    <property type="component" value="Unassembled WGS sequence"/>
</dbReference>
<dbReference type="CDD" id="cd08983">
    <property type="entry name" value="GH43_Bt3655-like"/>
    <property type="match status" value="1"/>
</dbReference>
<dbReference type="Pfam" id="PF20578">
    <property type="entry name" value="aBig_2"/>
    <property type="match status" value="2"/>
</dbReference>
<dbReference type="Pfam" id="PF04616">
    <property type="entry name" value="Glyco_hydro_43"/>
    <property type="match status" value="2"/>
</dbReference>
<dbReference type="PANTHER" id="PTHR43301:SF3">
    <property type="entry name" value="ARABINAN ENDO-1,5-ALPHA-L-ARABINOSIDASE A-RELATED"/>
    <property type="match status" value="1"/>
</dbReference>
<reference evidence="7 8" key="1">
    <citation type="submission" date="2018-09" db="EMBL/GenBank/DDBJ databases">
        <title>Micromonospora sp. nov. MS1-9, isolated from a root of Musa sp.</title>
        <authorList>
            <person name="Kuncharoen N."/>
            <person name="Kudo T."/>
            <person name="Ohkuma M."/>
            <person name="Yuki M."/>
            <person name="Tanasupawat S."/>
        </authorList>
    </citation>
    <scope>NUCLEOTIDE SEQUENCE [LARGE SCALE GENOMIC DNA]</scope>
    <source>
        <strain evidence="7 8">NGC1-4</strain>
    </source>
</reference>
<keyword evidence="4" id="KW-0326">Glycosidase</keyword>
<dbReference type="InterPro" id="IPR023296">
    <property type="entry name" value="Glyco_hydro_beta-prop_sf"/>
</dbReference>
<dbReference type="Pfam" id="PF13385">
    <property type="entry name" value="Laminin_G_3"/>
    <property type="match status" value="2"/>
</dbReference>
<accession>A0ABX9REX9</accession>
<name>A0ABX9REX9_9ACTN</name>
<comment type="pathway">
    <text evidence="1">Glycan metabolism; L-arabinan degradation.</text>
</comment>
<protein>
    <submittedName>
        <fullName evidence="7">Beta-xylosidase</fullName>
    </submittedName>
</protein>
<dbReference type="InterPro" id="IPR050727">
    <property type="entry name" value="GH43_arabinanases"/>
</dbReference>
<dbReference type="InterPro" id="IPR046780">
    <property type="entry name" value="aBig_2"/>
</dbReference>
<evidence type="ECO:0000256" key="3">
    <source>
        <dbReference type="ARBA" id="ARBA00022801"/>
    </source>
</evidence>
<dbReference type="Gene3D" id="2.60.120.200">
    <property type="match status" value="2"/>
</dbReference>
<dbReference type="Gene3D" id="2.60.40.2340">
    <property type="match status" value="1"/>
</dbReference>
<evidence type="ECO:0000313" key="7">
    <source>
        <dbReference type="EMBL" id="RKN22272.1"/>
    </source>
</evidence>
<feature type="region of interest" description="Disordered" evidence="5">
    <location>
        <begin position="62"/>
        <end position="87"/>
    </location>
</feature>
<sequence length="1350" mass="144569">MSSPPAPLRPARRRPRRRSRRLLAGLTALVTGLVGVVTPTPAGAAASLDDGLVLRYDLTQSSGTTVPDSSGHGRHGTVSGDATWQGPDGLRLGGVDGHVRLPDDVLNGLDGVTVSVQVNVATDQPTPYFVWGLGNTGSDGVGNGYLFATGNAFRASIASGNWSTEQTVTTGRNLTRGSWRTITYTLGGGTALLYEDGVEVARSAGLSLTPGAIGGGSTTANYLGRSVYAADRYLKGQVRDFRIYDRAVTADEARALGEQTATGRAAADAAALDLGDTTAVTENLDLPTRGVGGSTVTWSSSSPAVVSDTGVVTRPAPRSGDATVTLTAAVTYAGHRVTRAFTVTVLEDLSDREKVGDALAAIVIHDQDAVRGNITLPTRGERDVALSWSTKDPRVVTTTGEVTRPKHGAKAARARLTVRATKGRASAVRHFTLTVLPLPKKEKLEGYAFAYFTGEGTADGEQIYFAASRGNDPLKYDELNGGRPVLTSSAGDEGVRDPFIIRSPEGDRFYLIATDLKIYGNGDWDAAQRSGSKYIEVWESTDLVNWSQQRHVRVSPDTAGNTWAPEAYYDDTIGAYVVFWASKLYAPEDTAHTGDTYNRMMYATTRDFRTFSEPRVWVDPGYSVIDSTVVEDDGTYYRFTKDERNNTSTTPCSKFILEEKSTRLRDPSWDFVQECIGKATDDSEGISRGEGPTIFKSNTEEKWYLFIDEFGGRGYVPFETTDLDGGRFTMSTGYDLPAHPRHGTVLPVTRAELDRLRQGPAPAPATKQGVIADYRLTGGTGTTVADSSGNGRDAVLRGGVTRGSDAFTFDGDDGYVDLPDNLLTGLSDVSVSAQVWVDPAQATPYFIWGLGNTTNGAGNGYLFTTGNAYRTAIASGTYSTEQNTGVGRDLGRGGWHTITYTLAGGVARLYDNGVEVARNSGVTTRPGDLGGGITTANHLGRSLFASDRYFKGRMRGFTLWNRALSARQVLALPGNETAIGSVELDALKVPAIIDGDTNTVTLPVRPGTDVTRLAPEFGIGDRARLTPRNGAKRDFTEPVTYTVTGPHGSRRTWTVKAVTMNSPVLPGYNADPNIVRFGDTYYIYATTDGFPGWSGTTFKTWSSKDLAQWTEHPTILDLGPDVSWADGRAWAPAAIEKNGKYYLYFCADAKIGVAVADSPTGPFADVLGKPLVAANPDGGQAIDPAVFTDDDGRSYLYWGNGNAYVVPLNPDMTSYDATKVKRITGLTGFREGLFMAKRAGTYHLSWSIDDTRSENYRVGSATATSPMADGLVNRGEILGKDASLGILGTGHHSVIQAPGTDDWYIAYHRFAIPGGDGTHREVTIDRLRFNADGTIARVVPTLGGVPPLAP</sequence>
<evidence type="ECO:0000256" key="4">
    <source>
        <dbReference type="ARBA" id="ARBA00023295"/>
    </source>
</evidence>
<feature type="domain" description="Atrophied bacterial Ig" evidence="6">
    <location>
        <begin position="266"/>
        <end position="347"/>
    </location>
</feature>
<dbReference type="EMBL" id="RAZS01000002">
    <property type="protein sequence ID" value="RKN22272.1"/>
    <property type="molecule type" value="Genomic_DNA"/>
</dbReference>
<evidence type="ECO:0000256" key="1">
    <source>
        <dbReference type="ARBA" id="ARBA00004834"/>
    </source>
</evidence>
<dbReference type="Gene3D" id="2.60.40.1080">
    <property type="match status" value="1"/>
</dbReference>
<comment type="caution">
    <text evidence="7">The sequence shown here is derived from an EMBL/GenBank/DDBJ whole genome shotgun (WGS) entry which is preliminary data.</text>
</comment>
<organism evidence="7 8">
    <name type="scientific">Micromonospora musae</name>
    <dbReference type="NCBI Taxonomy" id="1894970"/>
    <lineage>
        <taxon>Bacteria</taxon>
        <taxon>Bacillati</taxon>
        <taxon>Actinomycetota</taxon>
        <taxon>Actinomycetes</taxon>
        <taxon>Micromonosporales</taxon>
        <taxon>Micromonosporaceae</taxon>
        <taxon>Micromonospora</taxon>
    </lineage>
</organism>
<dbReference type="InterPro" id="IPR006710">
    <property type="entry name" value="Glyco_hydro_43"/>
</dbReference>
<dbReference type="Gene3D" id="2.115.10.20">
    <property type="entry name" value="Glycosyl hydrolase domain, family 43"/>
    <property type="match status" value="2"/>
</dbReference>
<dbReference type="SUPFAM" id="SSF49899">
    <property type="entry name" value="Concanavalin A-like lectins/glucanases"/>
    <property type="match status" value="2"/>
</dbReference>